<evidence type="ECO:0000256" key="4">
    <source>
        <dbReference type="ARBA" id="ARBA00023277"/>
    </source>
</evidence>
<dbReference type="PANTHER" id="PTHR43434">
    <property type="entry name" value="PHOSPHOGLYCOLATE PHOSPHATASE"/>
    <property type="match status" value="1"/>
</dbReference>
<dbReference type="SFLD" id="SFLDG01135">
    <property type="entry name" value="C1.5.6:_HAD__Beta-PGM__Phospha"/>
    <property type="match status" value="1"/>
</dbReference>
<evidence type="ECO:0000256" key="2">
    <source>
        <dbReference type="ARBA" id="ARBA00022801"/>
    </source>
</evidence>
<feature type="region of interest" description="Disordered" evidence="5">
    <location>
        <begin position="236"/>
        <end position="255"/>
    </location>
</feature>
<dbReference type="InterPro" id="IPR006439">
    <property type="entry name" value="HAD-SF_hydro_IA"/>
</dbReference>
<dbReference type="Pfam" id="PF13419">
    <property type="entry name" value="HAD_2"/>
    <property type="match status" value="1"/>
</dbReference>
<dbReference type="InterPro" id="IPR050155">
    <property type="entry name" value="HAD-like_hydrolase_sf"/>
</dbReference>
<dbReference type="GO" id="GO:0005829">
    <property type="term" value="C:cytosol"/>
    <property type="evidence" value="ECO:0007669"/>
    <property type="project" value="TreeGrafter"/>
</dbReference>
<dbReference type="EMBL" id="CAADFP010000044">
    <property type="protein sequence ID" value="VFK27263.1"/>
    <property type="molecule type" value="Genomic_DNA"/>
</dbReference>
<dbReference type="GO" id="GO:0006281">
    <property type="term" value="P:DNA repair"/>
    <property type="evidence" value="ECO:0007669"/>
    <property type="project" value="TreeGrafter"/>
</dbReference>
<dbReference type="GO" id="GO:0046872">
    <property type="term" value="F:metal ion binding"/>
    <property type="evidence" value="ECO:0007669"/>
    <property type="project" value="UniProtKB-KW"/>
</dbReference>
<proteinExistence type="predicted"/>
<keyword evidence="1" id="KW-0479">Metal-binding</keyword>
<gene>
    <name evidence="6" type="ORF">BECKLPF1236A_GA0070988_100435</name>
    <name evidence="7" type="ORF">BECKLPF1236C_GA0070990_100445</name>
</gene>
<evidence type="ECO:0000313" key="7">
    <source>
        <dbReference type="EMBL" id="VFK27263.1"/>
    </source>
</evidence>
<keyword evidence="4" id="KW-0119">Carbohydrate metabolism</keyword>
<name>A0A450W125_9GAMM</name>
<dbReference type="NCBIfam" id="TIGR01549">
    <property type="entry name" value="HAD-SF-IA-v1"/>
    <property type="match status" value="1"/>
</dbReference>
<reference evidence="6" key="1">
    <citation type="submission" date="2019-02" db="EMBL/GenBank/DDBJ databases">
        <authorList>
            <person name="Gruber-Vodicka R. H."/>
            <person name="Seah K. B. B."/>
        </authorList>
    </citation>
    <scope>NUCLEOTIDE SEQUENCE</scope>
    <source>
        <strain evidence="6">BECK_S312</strain>
        <strain evidence="7">BECK_S426</strain>
    </source>
</reference>
<evidence type="ECO:0000256" key="1">
    <source>
        <dbReference type="ARBA" id="ARBA00022723"/>
    </source>
</evidence>
<evidence type="ECO:0000256" key="5">
    <source>
        <dbReference type="SAM" id="MobiDB-lite"/>
    </source>
</evidence>
<organism evidence="6">
    <name type="scientific">Candidatus Kentrum sp. LPFa</name>
    <dbReference type="NCBI Taxonomy" id="2126335"/>
    <lineage>
        <taxon>Bacteria</taxon>
        <taxon>Pseudomonadati</taxon>
        <taxon>Pseudomonadota</taxon>
        <taxon>Gammaproteobacteria</taxon>
        <taxon>Candidatus Kentrum</taxon>
    </lineage>
</organism>
<dbReference type="SFLD" id="SFLDG01129">
    <property type="entry name" value="C1.5:_HAD__Beta-PGM__Phosphata"/>
    <property type="match status" value="1"/>
</dbReference>
<dbReference type="PANTHER" id="PTHR43434:SF23">
    <property type="entry name" value="PHOSPHOGLYCOLATE PHOSPHATASE"/>
    <property type="match status" value="1"/>
</dbReference>
<evidence type="ECO:0000256" key="3">
    <source>
        <dbReference type="ARBA" id="ARBA00022842"/>
    </source>
</evidence>
<dbReference type="Gene3D" id="3.40.50.1000">
    <property type="entry name" value="HAD superfamily/HAD-like"/>
    <property type="match status" value="1"/>
</dbReference>
<dbReference type="SFLD" id="SFLDS00003">
    <property type="entry name" value="Haloacid_Dehalogenase"/>
    <property type="match status" value="1"/>
</dbReference>
<dbReference type="GO" id="GO:0008967">
    <property type="term" value="F:phosphoglycolate phosphatase activity"/>
    <property type="evidence" value="ECO:0007669"/>
    <property type="project" value="TreeGrafter"/>
</dbReference>
<dbReference type="InterPro" id="IPR041492">
    <property type="entry name" value="HAD_2"/>
</dbReference>
<accession>A0A450W125</accession>
<keyword evidence="3" id="KW-0460">Magnesium</keyword>
<dbReference type="EMBL" id="CAADFM010000043">
    <property type="protein sequence ID" value="VFK10761.1"/>
    <property type="molecule type" value="Genomic_DNA"/>
</dbReference>
<dbReference type="Gene3D" id="1.10.150.240">
    <property type="entry name" value="Putative phosphatase, domain 2"/>
    <property type="match status" value="1"/>
</dbReference>
<protein>
    <submittedName>
        <fullName evidence="6">Phosphoglycolate phosphatase</fullName>
    </submittedName>
</protein>
<keyword evidence="2" id="KW-0378">Hydrolase</keyword>
<dbReference type="AlphaFoldDB" id="A0A450W125"/>
<dbReference type="InterPro" id="IPR023198">
    <property type="entry name" value="PGP-like_dom2"/>
</dbReference>
<dbReference type="NCBIfam" id="TIGR01509">
    <property type="entry name" value="HAD-SF-IA-v3"/>
    <property type="match status" value="1"/>
</dbReference>
<dbReference type="SUPFAM" id="SSF56784">
    <property type="entry name" value="HAD-like"/>
    <property type="match status" value="1"/>
</dbReference>
<dbReference type="InterPro" id="IPR036412">
    <property type="entry name" value="HAD-like_sf"/>
</dbReference>
<sequence>MGKKVIAHHGRARELLREFDAILFDLDGTLVDTAPDLLFALNQVIAEEGNAPSLSLRELRPIISHGGRAMVQRAFGLETDAPRFSALFERFLDVYHDNIARHTRLFPGMEEVLARIEVHAVPWGIVTNKSGWLTRPLIAALGLSHRAACVVAGDTMAHRKPYPDSLLFACRQLGVIPSRCLYIGDAAKDIEAGLRAGTQTAVALFGYISPDEEPKMWGADFLFSSPRNIYVSEKQISKKSVPAQGTPRLDPGAKR</sequence>
<evidence type="ECO:0000313" key="6">
    <source>
        <dbReference type="EMBL" id="VFK10761.1"/>
    </source>
</evidence>
<dbReference type="InterPro" id="IPR023214">
    <property type="entry name" value="HAD_sf"/>
</dbReference>